<feature type="transmembrane region" description="Helical" evidence="5">
    <location>
        <begin position="335"/>
        <end position="353"/>
    </location>
</feature>
<feature type="transmembrane region" description="Helical" evidence="5">
    <location>
        <begin position="27"/>
        <end position="48"/>
    </location>
</feature>
<keyword evidence="2 5" id="KW-0812">Transmembrane</keyword>
<feature type="transmembrane region" description="Helical" evidence="5">
    <location>
        <begin position="209"/>
        <end position="231"/>
    </location>
</feature>
<accession>A0ABP4EAT2</accession>
<feature type="transmembrane region" description="Helical" evidence="5">
    <location>
        <begin position="430"/>
        <end position="449"/>
    </location>
</feature>
<feature type="transmembrane region" description="Helical" evidence="5">
    <location>
        <begin position="95"/>
        <end position="122"/>
    </location>
</feature>
<dbReference type="Gene3D" id="1.20.1740.10">
    <property type="entry name" value="Amino acid/polyamine transporter I"/>
    <property type="match status" value="1"/>
</dbReference>
<evidence type="ECO:0000256" key="4">
    <source>
        <dbReference type="ARBA" id="ARBA00023136"/>
    </source>
</evidence>
<proteinExistence type="predicted"/>
<comment type="subcellular location">
    <subcellularLocation>
        <location evidence="1">Membrane</location>
        <topology evidence="1">Multi-pass membrane protein</topology>
    </subcellularLocation>
</comment>
<organism evidence="6 7">
    <name type="scientific">Nocardioides dubius</name>
    <dbReference type="NCBI Taxonomy" id="317019"/>
    <lineage>
        <taxon>Bacteria</taxon>
        <taxon>Bacillati</taxon>
        <taxon>Actinomycetota</taxon>
        <taxon>Actinomycetes</taxon>
        <taxon>Propionibacteriales</taxon>
        <taxon>Nocardioidaceae</taxon>
        <taxon>Nocardioides</taxon>
    </lineage>
</organism>
<dbReference type="PANTHER" id="PTHR42770:SF16">
    <property type="entry name" value="AMINO ACID PERMEASE"/>
    <property type="match status" value="1"/>
</dbReference>
<dbReference type="EMBL" id="BAAALG010000007">
    <property type="protein sequence ID" value="GAA1100804.1"/>
    <property type="molecule type" value="Genomic_DNA"/>
</dbReference>
<keyword evidence="4 5" id="KW-0472">Membrane</keyword>
<evidence type="ECO:0000256" key="1">
    <source>
        <dbReference type="ARBA" id="ARBA00004141"/>
    </source>
</evidence>
<evidence type="ECO:0000313" key="6">
    <source>
        <dbReference type="EMBL" id="GAA1100804.1"/>
    </source>
</evidence>
<dbReference type="Proteomes" id="UP001501581">
    <property type="component" value="Unassembled WGS sequence"/>
</dbReference>
<evidence type="ECO:0008006" key="8">
    <source>
        <dbReference type="Google" id="ProtNLM"/>
    </source>
</evidence>
<dbReference type="PANTHER" id="PTHR42770">
    <property type="entry name" value="AMINO ACID TRANSPORTER-RELATED"/>
    <property type="match status" value="1"/>
</dbReference>
<evidence type="ECO:0000313" key="7">
    <source>
        <dbReference type="Proteomes" id="UP001501581"/>
    </source>
</evidence>
<feature type="transmembrane region" description="Helical" evidence="5">
    <location>
        <begin position="404"/>
        <end position="424"/>
    </location>
</feature>
<evidence type="ECO:0000256" key="5">
    <source>
        <dbReference type="SAM" id="Phobius"/>
    </source>
</evidence>
<keyword evidence="3 5" id="KW-1133">Transmembrane helix</keyword>
<dbReference type="PIRSF" id="PIRSF006060">
    <property type="entry name" value="AA_transporter"/>
    <property type="match status" value="1"/>
</dbReference>
<feature type="transmembrane region" description="Helical" evidence="5">
    <location>
        <begin position="54"/>
        <end position="74"/>
    </location>
</feature>
<feature type="transmembrane region" description="Helical" evidence="5">
    <location>
        <begin position="169"/>
        <end position="189"/>
    </location>
</feature>
<feature type="transmembrane region" description="Helical" evidence="5">
    <location>
        <begin position="373"/>
        <end position="392"/>
    </location>
</feature>
<sequence length="481" mass="49760">MQRDAPRLREVSRFAGLERRVVTERDLVAHSVSVMAPSVSALGLAFVLPDVVGPGAWLSVLLGFGLAHLLAGAFGQFARRMRAPGSLAAWTARGLGVGPAMVVASSLIFGYAVLTAFGITAAARRISGGWEAVSGEQAGPGLEFGAVGAVIAACLVVIARGVRWSTRFALIAESLALVCLVVVLAVTAARWGLPSWSDFALAGASPMRIALGAALIMTITVGFESAVGLAVESARPFATVPRSMHCALALTGLLFAVSVALNSGPAGGHGAGRIRWLRPGEEHSPLDGLILLGLALSLAVLALCAWTALSRLLFAFGREAIAWRRLGAVHPRAKVPHIATLAVVPLVLAPVAITVATGHRLGWVTGHLLETATLALCVAYAVTAAAVVPFLLRIDELRARSVCGAVAAALGVLGLTGVVVWHDAMAGRGWLLGIWAAVVGAGLAWWLVLRGRVSGLADRIGAHDETLRDDVLLPGQEGLHV</sequence>
<protein>
    <recommendedName>
        <fullName evidence="8">Amino acid transporter</fullName>
    </recommendedName>
</protein>
<dbReference type="RefSeq" id="WP_343993634.1">
    <property type="nucleotide sequence ID" value="NZ_BAAALG010000007.1"/>
</dbReference>
<evidence type="ECO:0000256" key="3">
    <source>
        <dbReference type="ARBA" id="ARBA00022989"/>
    </source>
</evidence>
<feature type="transmembrane region" description="Helical" evidence="5">
    <location>
        <begin position="142"/>
        <end position="162"/>
    </location>
</feature>
<feature type="transmembrane region" description="Helical" evidence="5">
    <location>
        <begin position="243"/>
        <end position="261"/>
    </location>
</feature>
<dbReference type="InterPro" id="IPR050367">
    <property type="entry name" value="APC_superfamily"/>
</dbReference>
<name>A0ABP4EAT2_9ACTN</name>
<comment type="caution">
    <text evidence="6">The sequence shown here is derived from an EMBL/GenBank/DDBJ whole genome shotgun (WGS) entry which is preliminary data.</text>
</comment>
<evidence type="ECO:0000256" key="2">
    <source>
        <dbReference type="ARBA" id="ARBA00022692"/>
    </source>
</evidence>
<feature type="transmembrane region" description="Helical" evidence="5">
    <location>
        <begin position="289"/>
        <end position="314"/>
    </location>
</feature>
<keyword evidence="7" id="KW-1185">Reference proteome</keyword>
<reference evidence="7" key="1">
    <citation type="journal article" date="2019" name="Int. J. Syst. Evol. Microbiol.">
        <title>The Global Catalogue of Microorganisms (GCM) 10K type strain sequencing project: providing services to taxonomists for standard genome sequencing and annotation.</title>
        <authorList>
            <consortium name="The Broad Institute Genomics Platform"/>
            <consortium name="The Broad Institute Genome Sequencing Center for Infectious Disease"/>
            <person name="Wu L."/>
            <person name="Ma J."/>
        </authorList>
    </citation>
    <scope>NUCLEOTIDE SEQUENCE [LARGE SCALE GENOMIC DNA]</scope>
    <source>
        <strain evidence="7">JCM 13008</strain>
    </source>
</reference>
<gene>
    <name evidence="6" type="ORF">GCM10009668_18570</name>
</gene>